<feature type="compositionally biased region" description="Basic and acidic residues" evidence="1">
    <location>
        <begin position="57"/>
        <end position="73"/>
    </location>
</feature>
<dbReference type="Proteomes" id="UP001232725">
    <property type="component" value="Unassembled WGS sequence"/>
</dbReference>
<accession>A0ABT9IPP1</accession>
<reference evidence="3 4" key="1">
    <citation type="submission" date="2023-08" db="EMBL/GenBank/DDBJ databases">
        <title>Arthrobacter horti sp. nov., isolated from forest soil.</title>
        <authorList>
            <person name="Park M."/>
        </authorList>
    </citation>
    <scope>NUCLEOTIDE SEQUENCE [LARGE SCALE GENOMIC DNA]</scope>
    <source>
        <strain evidence="3 4">YJM1</strain>
    </source>
</reference>
<evidence type="ECO:0000313" key="3">
    <source>
        <dbReference type="EMBL" id="MDP5227538.1"/>
    </source>
</evidence>
<keyword evidence="2" id="KW-0812">Transmembrane</keyword>
<feature type="compositionally biased region" description="Low complexity" evidence="1">
    <location>
        <begin position="17"/>
        <end position="34"/>
    </location>
</feature>
<feature type="transmembrane region" description="Helical" evidence="2">
    <location>
        <begin position="128"/>
        <end position="148"/>
    </location>
</feature>
<proteinExistence type="predicted"/>
<evidence type="ECO:0008006" key="5">
    <source>
        <dbReference type="Google" id="ProtNLM"/>
    </source>
</evidence>
<name>A0ABT9IPP1_9MICC</name>
<dbReference type="EMBL" id="JAVALS010000006">
    <property type="protein sequence ID" value="MDP5227538.1"/>
    <property type="molecule type" value="Genomic_DNA"/>
</dbReference>
<evidence type="ECO:0000313" key="4">
    <source>
        <dbReference type="Proteomes" id="UP001232725"/>
    </source>
</evidence>
<feature type="transmembrane region" description="Helical" evidence="2">
    <location>
        <begin position="236"/>
        <end position="259"/>
    </location>
</feature>
<dbReference type="RefSeq" id="WP_305996590.1">
    <property type="nucleotide sequence ID" value="NZ_JAVALS010000006.1"/>
</dbReference>
<gene>
    <name evidence="3" type="ORF">Q9R02_10270</name>
</gene>
<feature type="region of interest" description="Disordered" evidence="1">
    <location>
        <begin position="1"/>
        <end position="118"/>
    </location>
</feature>
<comment type="caution">
    <text evidence="3">The sequence shown here is derived from an EMBL/GenBank/DDBJ whole genome shotgun (WGS) entry which is preliminary data.</text>
</comment>
<keyword evidence="4" id="KW-1185">Reference proteome</keyword>
<feature type="transmembrane region" description="Helical" evidence="2">
    <location>
        <begin position="212"/>
        <end position="230"/>
    </location>
</feature>
<evidence type="ECO:0000256" key="1">
    <source>
        <dbReference type="SAM" id="MobiDB-lite"/>
    </source>
</evidence>
<keyword evidence="2" id="KW-0472">Membrane</keyword>
<protein>
    <recommendedName>
        <fullName evidence="5">DUF2127 domain-containing protein</fullName>
    </recommendedName>
</protein>
<feature type="transmembrane region" description="Helical" evidence="2">
    <location>
        <begin position="179"/>
        <end position="205"/>
    </location>
</feature>
<evidence type="ECO:0000256" key="2">
    <source>
        <dbReference type="SAM" id="Phobius"/>
    </source>
</evidence>
<keyword evidence="2" id="KW-1133">Transmembrane helix</keyword>
<feature type="compositionally biased region" description="Gly residues" evidence="1">
    <location>
        <begin position="87"/>
        <end position="96"/>
    </location>
</feature>
<organism evidence="3 4">
    <name type="scientific">Arthrobacter horti</name>
    <dbReference type="NCBI Taxonomy" id="3068273"/>
    <lineage>
        <taxon>Bacteria</taxon>
        <taxon>Bacillati</taxon>
        <taxon>Actinomycetota</taxon>
        <taxon>Actinomycetes</taxon>
        <taxon>Micrococcales</taxon>
        <taxon>Micrococcaceae</taxon>
        <taxon>Arthrobacter</taxon>
    </lineage>
</organism>
<sequence>MTEQPGTPDHGPDETPQDPQAGPAGPQTPDAGPQRPAPPQYGLRSADLGLPSPYEQYRAREQAERDRHAREQAAHAAQTAWPYRQLPGGGGRGQQPGWGPQPWPGHEAAQFAPMDPPTPMPRPRTLHWAYWLILAAALLGVLGTVWTYTHLDFNALIDQGIRQAEAQTGETLTSSMRDAMVPVTIGALVVVQLISIGLYTMVAVFIRRGRHWARVLGTVFAAISLAGLFSSNLFDAAQVIVGVAAIVLSWMPLSAAYFANAKLVRDHQRFQRFQSHR</sequence>